<evidence type="ECO:0000313" key="13">
    <source>
        <dbReference type="Proteomes" id="UP000516369"/>
    </source>
</evidence>
<keyword evidence="7 10" id="KW-0342">GTP-binding</keyword>
<proteinExistence type="inferred from homology"/>
<feature type="domain" description="EngB-type G" evidence="11">
    <location>
        <begin position="45"/>
        <end position="220"/>
    </location>
</feature>
<protein>
    <recommendedName>
        <fullName evidence="10">Probable GTP-binding protein EngB</fullName>
    </recommendedName>
</protein>
<dbReference type="GO" id="GO:0000917">
    <property type="term" value="P:division septum assembly"/>
    <property type="evidence" value="ECO:0007669"/>
    <property type="project" value="UniProtKB-KW"/>
</dbReference>
<dbReference type="HAMAP" id="MF_00321">
    <property type="entry name" value="GTPase_EngB"/>
    <property type="match status" value="1"/>
</dbReference>
<keyword evidence="3 10" id="KW-0132">Cell division</keyword>
<evidence type="ECO:0000259" key="11">
    <source>
        <dbReference type="PROSITE" id="PS51706"/>
    </source>
</evidence>
<dbReference type="InterPro" id="IPR027417">
    <property type="entry name" value="P-loop_NTPase"/>
</dbReference>
<dbReference type="NCBIfam" id="TIGR03598">
    <property type="entry name" value="GTPase_YsxC"/>
    <property type="match status" value="1"/>
</dbReference>
<dbReference type="GO" id="GO:0046872">
    <property type="term" value="F:metal ion binding"/>
    <property type="evidence" value="ECO:0007669"/>
    <property type="project" value="UniProtKB-KW"/>
</dbReference>
<dbReference type="InterPro" id="IPR006073">
    <property type="entry name" value="GTP-bd"/>
</dbReference>
<dbReference type="EMBL" id="CP053923">
    <property type="protein sequence ID" value="QNT71386.1"/>
    <property type="molecule type" value="Genomic_DNA"/>
</dbReference>
<keyword evidence="4" id="KW-0479">Metal-binding</keyword>
<reference evidence="12 13" key="1">
    <citation type="submission" date="2020-05" db="EMBL/GenBank/DDBJ databases">
        <title>Complete closed genome sequence of Defluviicoccus vanus.</title>
        <authorList>
            <person name="Bessarab I."/>
            <person name="Arumugam K."/>
            <person name="Maszenan A.M."/>
            <person name="Seviour R.J."/>
            <person name="Williams R.B."/>
        </authorList>
    </citation>
    <scope>NUCLEOTIDE SEQUENCE [LARGE SCALE GENOMIC DNA]</scope>
    <source>
        <strain evidence="12 13">Ben 114</strain>
    </source>
</reference>
<comment type="similarity">
    <text evidence="2 10">Belongs to the TRAFAC class TrmE-Era-EngA-EngB-Septin-like GTPase superfamily. EngB GTPase family.</text>
</comment>
<accession>A0A7H1N6Q0</accession>
<evidence type="ECO:0000256" key="3">
    <source>
        <dbReference type="ARBA" id="ARBA00022618"/>
    </source>
</evidence>
<dbReference type="GO" id="GO:0005829">
    <property type="term" value="C:cytosol"/>
    <property type="evidence" value="ECO:0007669"/>
    <property type="project" value="TreeGrafter"/>
</dbReference>
<dbReference type="PANTHER" id="PTHR11649">
    <property type="entry name" value="MSS1/TRME-RELATED GTP-BINDING PROTEIN"/>
    <property type="match status" value="1"/>
</dbReference>
<evidence type="ECO:0000256" key="6">
    <source>
        <dbReference type="ARBA" id="ARBA00022842"/>
    </source>
</evidence>
<dbReference type="PROSITE" id="PS51706">
    <property type="entry name" value="G_ENGB"/>
    <property type="match status" value="1"/>
</dbReference>
<evidence type="ECO:0000256" key="4">
    <source>
        <dbReference type="ARBA" id="ARBA00022723"/>
    </source>
</evidence>
<organism evidence="12 13">
    <name type="scientific">Defluviicoccus vanus</name>
    <dbReference type="NCBI Taxonomy" id="111831"/>
    <lineage>
        <taxon>Bacteria</taxon>
        <taxon>Pseudomonadati</taxon>
        <taxon>Pseudomonadota</taxon>
        <taxon>Alphaproteobacteria</taxon>
        <taxon>Rhodospirillales</taxon>
        <taxon>Rhodospirillaceae</taxon>
        <taxon>Defluviicoccus</taxon>
    </lineage>
</organism>
<evidence type="ECO:0000256" key="2">
    <source>
        <dbReference type="ARBA" id="ARBA00009638"/>
    </source>
</evidence>
<keyword evidence="8 10" id="KW-0717">Septation</keyword>
<dbReference type="CDD" id="cd01876">
    <property type="entry name" value="YihA_EngB"/>
    <property type="match status" value="1"/>
</dbReference>
<dbReference type="GO" id="GO:0005525">
    <property type="term" value="F:GTP binding"/>
    <property type="evidence" value="ECO:0007669"/>
    <property type="project" value="UniProtKB-UniRule"/>
</dbReference>
<dbReference type="PRINTS" id="PR00326">
    <property type="entry name" value="GTP1OBG"/>
</dbReference>
<gene>
    <name evidence="10" type="primary">engB</name>
    <name evidence="12" type="ORF">HQ394_16565</name>
</gene>
<comment type="function">
    <text evidence="10">Necessary for normal cell division and for the maintenance of normal septation.</text>
</comment>
<evidence type="ECO:0000256" key="9">
    <source>
        <dbReference type="ARBA" id="ARBA00023306"/>
    </source>
</evidence>
<dbReference type="PANTHER" id="PTHR11649:SF13">
    <property type="entry name" value="ENGB-TYPE G DOMAIN-CONTAINING PROTEIN"/>
    <property type="match status" value="1"/>
</dbReference>
<keyword evidence="9 10" id="KW-0131">Cell cycle</keyword>
<evidence type="ECO:0000256" key="7">
    <source>
        <dbReference type="ARBA" id="ARBA00023134"/>
    </source>
</evidence>
<evidence type="ECO:0000256" key="10">
    <source>
        <dbReference type="HAMAP-Rule" id="MF_00321"/>
    </source>
</evidence>
<evidence type="ECO:0000256" key="5">
    <source>
        <dbReference type="ARBA" id="ARBA00022741"/>
    </source>
</evidence>
<dbReference type="Proteomes" id="UP000516369">
    <property type="component" value="Chromosome"/>
</dbReference>
<evidence type="ECO:0000256" key="1">
    <source>
        <dbReference type="ARBA" id="ARBA00001946"/>
    </source>
</evidence>
<comment type="cofactor">
    <cofactor evidence="1">
        <name>Mg(2+)</name>
        <dbReference type="ChEBI" id="CHEBI:18420"/>
    </cofactor>
</comment>
<dbReference type="InterPro" id="IPR030393">
    <property type="entry name" value="G_ENGB_dom"/>
</dbReference>
<dbReference type="SUPFAM" id="SSF52540">
    <property type="entry name" value="P-loop containing nucleoside triphosphate hydrolases"/>
    <property type="match status" value="1"/>
</dbReference>
<dbReference type="AlphaFoldDB" id="A0A7H1N6Q0"/>
<keyword evidence="13" id="KW-1185">Reference proteome</keyword>
<dbReference type="KEGG" id="dvn:HQ394_16565"/>
<keyword evidence="6" id="KW-0460">Magnesium</keyword>
<evidence type="ECO:0000256" key="8">
    <source>
        <dbReference type="ARBA" id="ARBA00023210"/>
    </source>
</evidence>
<dbReference type="InterPro" id="IPR019987">
    <property type="entry name" value="GTP-bd_ribosome_bio_YsxC"/>
</dbReference>
<evidence type="ECO:0000313" key="12">
    <source>
        <dbReference type="EMBL" id="QNT71386.1"/>
    </source>
</evidence>
<dbReference type="Gene3D" id="3.40.50.300">
    <property type="entry name" value="P-loop containing nucleotide triphosphate hydrolases"/>
    <property type="match status" value="1"/>
</dbReference>
<sequence length="232" mass="24312">MASAAEDPAADGALAANLERGRHLCAQSCQFVAAAATVAQLPAAGLPEVAFAGRSNVGKSSLLNALTGRRTLARTSHTPGRTRQVNFFELAGVMMLVDLPGYGYAAAGKEAVGNWTRLVEAYLVGRPSLRRVMLLIDSRHGLKDLDRRVMTMLDQAAVSYQLVLTKSDKATMGELAQAMNGVADIRAVHTALHPQVLASSARTSAGVAELRAVLASLADWRPPAATAADVAP</sequence>
<dbReference type="Pfam" id="PF01926">
    <property type="entry name" value="MMR_HSR1"/>
    <property type="match status" value="1"/>
</dbReference>
<name>A0A7H1N6Q0_9PROT</name>
<keyword evidence="5 10" id="KW-0547">Nucleotide-binding</keyword>
<dbReference type="RefSeq" id="WP_190263361.1">
    <property type="nucleotide sequence ID" value="NZ_CP053923.1"/>
</dbReference>